<gene>
    <name evidence="3" type="ORF">Esi_0097_0044</name>
</gene>
<dbReference type="EMBL" id="FN649734">
    <property type="protein sequence ID" value="CBJ28256.1"/>
    <property type="molecule type" value="Genomic_DNA"/>
</dbReference>
<feature type="compositionally biased region" description="Low complexity" evidence="1">
    <location>
        <begin position="490"/>
        <end position="502"/>
    </location>
</feature>
<feature type="compositionally biased region" description="Gly residues" evidence="1">
    <location>
        <begin position="284"/>
        <end position="296"/>
    </location>
</feature>
<dbReference type="OrthoDB" id="4356994at2759"/>
<evidence type="ECO:0000313" key="4">
    <source>
        <dbReference type="Proteomes" id="UP000002630"/>
    </source>
</evidence>
<dbReference type="Proteomes" id="UP000002630">
    <property type="component" value="Linkage Group LG09"/>
</dbReference>
<proteinExistence type="predicted"/>
<feature type="compositionally biased region" description="Gly residues" evidence="1">
    <location>
        <begin position="479"/>
        <end position="489"/>
    </location>
</feature>
<dbReference type="PROSITE" id="PS50048">
    <property type="entry name" value="ZN2_CY6_FUNGAL_2"/>
    <property type="match status" value="1"/>
</dbReference>
<evidence type="ECO:0000313" key="3">
    <source>
        <dbReference type="EMBL" id="CBJ28256.1"/>
    </source>
</evidence>
<dbReference type="EMBL" id="FN649212">
    <property type="protein sequence ID" value="CBJ28256.1"/>
    <property type="molecule type" value="Genomic_DNA"/>
</dbReference>
<organism evidence="3 4">
    <name type="scientific">Ectocarpus siliculosus</name>
    <name type="common">Brown alga</name>
    <name type="synonym">Conferva siliculosa</name>
    <dbReference type="NCBI Taxonomy" id="2880"/>
    <lineage>
        <taxon>Eukaryota</taxon>
        <taxon>Sar</taxon>
        <taxon>Stramenopiles</taxon>
        <taxon>Ochrophyta</taxon>
        <taxon>PX clade</taxon>
        <taxon>Phaeophyceae</taxon>
        <taxon>Ectocarpales</taxon>
        <taxon>Ectocarpaceae</taxon>
        <taxon>Ectocarpus</taxon>
    </lineage>
</organism>
<dbReference type="GO" id="GO:0000981">
    <property type="term" value="F:DNA-binding transcription factor activity, RNA polymerase II-specific"/>
    <property type="evidence" value="ECO:0007669"/>
    <property type="project" value="InterPro"/>
</dbReference>
<dbReference type="SUPFAM" id="SSF50156">
    <property type="entry name" value="PDZ domain-like"/>
    <property type="match status" value="1"/>
</dbReference>
<dbReference type="InterPro" id="IPR001138">
    <property type="entry name" value="Zn2Cys6_DnaBD"/>
</dbReference>
<dbReference type="SMART" id="SM00066">
    <property type="entry name" value="GAL4"/>
    <property type="match status" value="1"/>
</dbReference>
<feature type="region of interest" description="Disordered" evidence="1">
    <location>
        <begin position="248"/>
        <end position="303"/>
    </location>
</feature>
<dbReference type="GO" id="GO:0008270">
    <property type="term" value="F:zinc ion binding"/>
    <property type="evidence" value="ECO:0007669"/>
    <property type="project" value="InterPro"/>
</dbReference>
<dbReference type="PROSITE" id="PS00463">
    <property type="entry name" value="ZN2_CY6_FUNGAL_1"/>
    <property type="match status" value="1"/>
</dbReference>
<dbReference type="SUPFAM" id="SSF57701">
    <property type="entry name" value="Zn2/Cys6 DNA-binding domain"/>
    <property type="match status" value="1"/>
</dbReference>
<feature type="compositionally biased region" description="Gly residues" evidence="1">
    <location>
        <begin position="699"/>
        <end position="711"/>
    </location>
</feature>
<dbReference type="InterPro" id="IPR036864">
    <property type="entry name" value="Zn2-C6_fun-type_DNA-bd_sf"/>
</dbReference>
<feature type="compositionally biased region" description="Basic and acidic residues" evidence="1">
    <location>
        <begin position="264"/>
        <end position="276"/>
    </location>
</feature>
<reference evidence="3 4" key="1">
    <citation type="journal article" date="2010" name="Nature">
        <title>The Ectocarpus genome and the independent evolution of multicellularity in brown algae.</title>
        <authorList>
            <person name="Cock J.M."/>
            <person name="Sterck L."/>
            <person name="Rouze P."/>
            <person name="Scornet D."/>
            <person name="Allen A.E."/>
            <person name="Amoutzias G."/>
            <person name="Anthouard V."/>
            <person name="Artiguenave F."/>
            <person name="Aury J.M."/>
            <person name="Badger J.H."/>
            <person name="Beszteri B."/>
            <person name="Billiau K."/>
            <person name="Bonnet E."/>
            <person name="Bothwell J.H."/>
            <person name="Bowler C."/>
            <person name="Boyen C."/>
            <person name="Brownlee C."/>
            <person name="Carrano C.J."/>
            <person name="Charrier B."/>
            <person name="Cho G.Y."/>
            <person name="Coelho S.M."/>
            <person name="Collen J."/>
            <person name="Corre E."/>
            <person name="Da Silva C."/>
            <person name="Delage L."/>
            <person name="Delaroque N."/>
            <person name="Dittami S.M."/>
            <person name="Doulbeau S."/>
            <person name="Elias M."/>
            <person name="Farnham G."/>
            <person name="Gachon C.M."/>
            <person name="Gschloessl B."/>
            <person name="Heesch S."/>
            <person name="Jabbari K."/>
            <person name="Jubin C."/>
            <person name="Kawai H."/>
            <person name="Kimura K."/>
            <person name="Kloareg B."/>
            <person name="Kupper F.C."/>
            <person name="Lang D."/>
            <person name="Le Bail A."/>
            <person name="Leblanc C."/>
            <person name="Lerouge P."/>
            <person name="Lohr M."/>
            <person name="Lopez P.J."/>
            <person name="Martens C."/>
            <person name="Maumus F."/>
            <person name="Michel G."/>
            <person name="Miranda-Saavedra D."/>
            <person name="Morales J."/>
            <person name="Moreau H."/>
            <person name="Motomura T."/>
            <person name="Nagasato C."/>
            <person name="Napoli C.A."/>
            <person name="Nelson D.R."/>
            <person name="Nyvall-Collen P."/>
            <person name="Peters A.F."/>
            <person name="Pommier C."/>
            <person name="Potin P."/>
            <person name="Poulain J."/>
            <person name="Quesneville H."/>
            <person name="Read B."/>
            <person name="Rensing S.A."/>
            <person name="Ritter A."/>
            <person name="Rousvoal S."/>
            <person name="Samanta M."/>
            <person name="Samson G."/>
            <person name="Schroeder D.C."/>
            <person name="Segurens B."/>
            <person name="Strittmatter M."/>
            <person name="Tonon T."/>
            <person name="Tregear J.W."/>
            <person name="Valentin K."/>
            <person name="von Dassow P."/>
            <person name="Yamagishi T."/>
            <person name="Van de Peer Y."/>
            <person name="Wincker P."/>
        </authorList>
    </citation>
    <scope>NUCLEOTIDE SEQUENCE [LARGE SCALE GENOMIC DNA]</scope>
    <source>
        <strain evidence="4">Ec32 / CCAP1310/4</strain>
    </source>
</reference>
<evidence type="ECO:0000256" key="1">
    <source>
        <dbReference type="SAM" id="MobiDB-lite"/>
    </source>
</evidence>
<feature type="compositionally biased region" description="Basic residues" evidence="1">
    <location>
        <begin position="344"/>
        <end position="356"/>
    </location>
</feature>
<dbReference type="Gene3D" id="4.10.240.10">
    <property type="entry name" value="Zn(2)-C6 fungal-type DNA-binding domain"/>
    <property type="match status" value="1"/>
</dbReference>
<dbReference type="AlphaFoldDB" id="D7G9B3"/>
<feature type="compositionally biased region" description="Low complexity" evidence="1">
    <location>
        <begin position="712"/>
        <end position="723"/>
    </location>
</feature>
<dbReference type="Gene3D" id="2.30.42.10">
    <property type="match status" value="1"/>
</dbReference>
<keyword evidence="4" id="KW-1185">Reference proteome</keyword>
<sequence length="723" mass="74268">MEAEAFRPPGESASPLEMLGEGAMGSHRIVQTAVPLGTRKISLQILDDLSLFFVDMRATLLLRTATAGPIVGEVCLKAETFEEAVVSGDPGEVVVCVPQFVKPRSALQEAGILDGDLITHINGQRVSVDRPEDLFWSLKPIKGVQLLDLAFLRATGESSAEGYPWHEALAFWKSGVRRHILDNGELGPSHQWMRQANDLRARESIRNHRLCREFTTQDGRRHSRCRTYAGLGTRERCCHGSRKAWPIHTRQVSSGGGDASRGGNTDDRSIDRDSGLDKAAAAGGATGRGGGLGITHGDGDRGPWNVEQRRLSCDYCAKKKTKCSGGVGRCLRCRRDDQECVYSPKKRTGPPKRRHVAAVAAGKAQQKSDNRRVATKPFRFTEASLNLPRSGASVVGSGPRNGSGGGAGIGDGGGVAPEKDGGGKESNSSAGEQCGPFPGDVGGDSSKSGVESDGGDGEERESPREERGASDQSAMGSLEGAGKGGGGEGEAAASAAAASQGGEDSDTMPLKPSHDSRSSSGGSGYNSNSSDGGGADGLAKISTRTRNKTAAKAAAVAAAARAAEEATAATPKNDVPPTLSPLPPSADLPLPAGKGADDGDSGTGTNRMTAASGAAGEARPGQVSSLDDAPIASTPAAGKISKKMSAGSCVVKSEPGENIASRSEGSSSRGDATFEIRGWEQQRHRLGAERHRLGATPVHGGGISGGGGDGGTTSIAGAAADAS</sequence>
<name>D7G9B3_ECTSI</name>
<dbReference type="CDD" id="cd00067">
    <property type="entry name" value="GAL4"/>
    <property type="match status" value="1"/>
</dbReference>
<dbReference type="InParanoid" id="D7G9B3"/>
<feature type="compositionally biased region" description="Low complexity" evidence="1">
    <location>
        <begin position="550"/>
        <end position="570"/>
    </location>
</feature>
<feature type="region of interest" description="Disordered" evidence="1">
    <location>
        <begin position="343"/>
        <end position="723"/>
    </location>
</feature>
<feature type="domain" description="Zn(2)-C6 fungal-type" evidence="2">
    <location>
        <begin position="312"/>
        <end position="342"/>
    </location>
</feature>
<protein>
    <recommendedName>
        <fullName evidence="2">Zn(2)-C6 fungal-type domain-containing protein</fullName>
    </recommendedName>
</protein>
<evidence type="ECO:0000259" key="2">
    <source>
        <dbReference type="PROSITE" id="PS50048"/>
    </source>
</evidence>
<feature type="compositionally biased region" description="Gly residues" evidence="1">
    <location>
        <begin position="399"/>
        <end position="415"/>
    </location>
</feature>
<feature type="compositionally biased region" description="Basic and acidic residues" evidence="1">
    <location>
        <begin position="460"/>
        <end position="469"/>
    </location>
</feature>
<feature type="compositionally biased region" description="Polar residues" evidence="1">
    <location>
        <begin position="660"/>
        <end position="670"/>
    </location>
</feature>
<dbReference type="InterPro" id="IPR036034">
    <property type="entry name" value="PDZ_sf"/>
</dbReference>
<feature type="compositionally biased region" description="Basic and acidic residues" evidence="1">
    <location>
        <begin position="672"/>
        <end position="692"/>
    </location>
</feature>
<dbReference type="Pfam" id="PF00172">
    <property type="entry name" value="Zn_clus"/>
    <property type="match status" value="1"/>
</dbReference>
<accession>D7G9B3</accession>